<dbReference type="GO" id="GO:0016747">
    <property type="term" value="F:acyltransferase activity, transferring groups other than amino-acyl groups"/>
    <property type="evidence" value="ECO:0007669"/>
    <property type="project" value="InterPro"/>
</dbReference>
<dbReference type="CDD" id="cd04301">
    <property type="entry name" value="NAT_SF"/>
    <property type="match status" value="1"/>
</dbReference>
<dbReference type="PROSITE" id="PS51186">
    <property type="entry name" value="GNAT"/>
    <property type="match status" value="1"/>
</dbReference>
<dbReference type="RefSeq" id="WP_184622874.1">
    <property type="nucleotide sequence ID" value="NZ_JACHCC010000002.1"/>
</dbReference>
<dbReference type="SUPFAM" id="SSF55729">
    <property type="entry name" value="Acyl-CoA N-acyltransferases (Nat)"/>
    <property type="match status" value="1"/>
</dbReference>
<feature type="domain" description="N-acetyltransferase" evidence="1">
    <location>
        <begin position="8"/>
        <end position="150"/>
    </location>
</feature>
<dbReference type="InterPro" id="IPR016181">
    <property type="entry name" value="Acyl_CoA_acyltransferase"/>
</dbReference>
<protein>
    <submittedName>
        <fullName evidence="2">ElaA protein</fullName>
    </submittedName>
</protein>
<evidence type="ECO:0000259" key="1">
    <source>
        <dbReference type="PROSITE" id="PS51186"/>
    </source>
</evidence>
<sequence>MEFIEICKPFDSLTVKELYAILKLRSEIFVVEQKCVFLDMDDKDLKCQHLMLYQNKELMAYARIVPAGLSFKEPSIGRIVSSHAARGKGFGKQLVALAIENCQRLYGKKPIKIGAQLYLKTFYESFGFIVKGDEYLEDDILHVDMIRSVVSEN</sequence>
<gene>
    <name evidence="2" type="ORF">HDF25_000735</name>
</gene>
<organism evidence="2 3">
    <name type="scientific">Pedobacter cryoconitis</name>
    <dbReference type="NCBI Taxonomy" id="188932"/>
    <lineage>
        <taxon>Bacteria</taxon>
        <taxon>Pseudomonadati</taxon>
        <taxon>Bacteroidota</taxon>
        <taxon>Sphingobacteriia</taxon>
        <taxon>Sphingobacteriales</taxon>
        <taxon>Sphingobacteriaceae</taxon>
        <taxon>Pedobacter</taxon>
    </lineage>
</organism>
<proteinExistence type="predicted"/>
<dbReference type="Gene3D" id="3.40.630.30">
    <property type="match status" value="1"/>
</dbReference>
<dbReference type="EMBL" id="JACHCC010000002">
    <property type="protein sequence ID" value="MBB6498598.1"/>
    <property type="molecule type" value="Genomic_DNA"/>
</dbReference>
<dbReference type="Proteomes" id="UP000521017">
    <property type="component" value="Unassembled WGS sequence"/>
</dbReference>
<accession>A0A7X0J057</accession>
<evidence type="ECO:0000313" key="3">
    <source>
        <dbReference type="Proteomes" id="UP000521017"/>
    </source>
</evidence>
<reference evidence="2 3" key="1">
    <citation type="submission" date="2020-08" db="EMBL/GenBank/DDBJ databases">
        <title>Genomic Encyclopedia of Type Strains, Phase IV (KMG-V): Genome sequencing to study the core and pangenomes of soil and plant-associated prokaryotes.</title>
        <authorList>
            <person name="Whitman W."/>
        </authorList>
    </citation>
    <scope>NUCLEOTIDE SEQUENCE [LARGE SCALE GENOMIC DNA]</scope>
    <source>
        <strain evidence="2 3">M2T3</strain>
    </source>
</reference>
<name>A0A7X0J057_9SPHI</name>
<dbReference type="InterPro" id="IPR000182">
    <property type="entry name" value="GNAT_dom"/>
</dbReference>
<dbReference type="AlphaFoldDB" id="A0A7X0J057"/>
<dbReference type="Pfam" id="PF13673">
    <property type="entry name" value="Acetyltransf_10"/>
    <property type="match status" value="1"/>
</dbReference>
<evidence type="ECO:0000313" key="2">
    <source>
        <dbReference type="EMBL" id="MBB6498598.1"/>
    </source>
</evidence>
<comment type="caution">
    <text evidence="2">The sequence shown here is derived from an EMBL/GenBank/DDBJ whole genome shotgun (WGS) entry which is preliminary data.</text>
</comment>